<keyword evidence="1" id="KW-0472">Membrane</keyword>
<name>A0A142KB28_9CAUD</name>
<organism evidence="2 3">
    <name type="scientific">Gordonia phage Lucky10</name>
    <dbReference type="NCBI Taxonomy" id="1821557"/>
    <lineage>
        <taxon>Viruses</taxon>
        <taxon>Duplodnaviria</taxon>
        <taxon>Heunggongvirae</taxon>
        <taxon>Uroviricota</taxon>
        <taxon>Caudoviricetes</taxon>
        <taxon>Luckytenvirus</taxon>
        <taxon>Luckytenvirus lucky10</taxon>
    </lineage>
</organism>
<keyword evidence="1" id="KW-1133">Transmembrane helix</keyword>
<proteinExistence type="predicted"/>
<accession>A0A142KB28</accession>
<sequence>MDAACSVPIRPPRGIRHFQGLPANQHANLARLSGASRIETAMAVVEIVATRIIMLVVIPAGWIQGWQMRRANALTAAEKARRECGCGCCAAMDTLTGIDLD</sequence>
<reference evidence="3" key="1">
    <citation type="submission" date="2016-03" db="EMBL/GenBank/DDBJ databases">
        <authorList>
            <person name="Ploux O."/>
        </authorList>
    </citation>
    <scope>NUCLEOTIDE SEQUENCE [LARGE SCALE GENOMIC DNA]</scope>
</reference>
<protein>
    <submittedName>
        <fullName evidence="2">Uncharacterized protein</fullName>
    </submittedName>
</protein>
<dbReference type="RefSeq" id="YP_009304327.1">
    <property type="nucleotide sequence ID" value="NC_031267.1"/>
</dbReference>
<dbReference type="GeneID" id="29123334"/>
<keyword evidence="1" id="KW-0812">Transmembrane</keyword>
<evidence type="ECO:0000313" key="2">
    <source>
        <dbReference type="EMBL" id="AMS03311.1"/>
    </source>
</evidence>
<evidence type="ECO:0000313" key="3">
    <source>
        <dbReference type="Proteomes" id="UP000201844"/>
    </source>
</evidence>
<dbReference type="EMBL" id="KU963256">
    <property type="protein sequence ID" value="AMS03311.1"/>
    <property type="molecule type" value="Genomic_DNA"/>
</dbReference>
<dbReference type="Proteomes" id="UP000201844">
    <property type="component" value="Segment"/>
</dbReference>
<keyword evidence="3" id="KW-1185">Reference proteome</keyword>
<feature type="transmembrane region" description="Helical" evidence="1">
    <location>
        <begin position="41"/>
        <end position="63"/>
    </location>
</feature>
<dbReference type="OrthoDB" id="28488at10239"/>
<dbReference type="KEGG" id="vg:29123334"/>
<evidence type="ECO:0000256" key="1">
    <source>
        <dbReference type="SAM" id="Phobius"/>
    </source>
</evidence>
<gene>
    <name evidence="2" type="primary">68</name>
    <name evidence="2" type="ORF">SEA_LUCKY10_68</name>
</gene>